<sequence>MYLNGFLEGTWMRKAVLLAVKSNGLLLCGSDYIDDKEVVIAAVKNNGYALEFASSFLREDKEVVMAAVRNDGSAIQFAGQLRFDHEVIKASFKNNMYALLYHHVMNNKELVLDAVSKMGSAIHYIPCHFLKDRDIVCAAVKENGNLIRFFKEDPVLLFYAKHSKHPKKLTSTQEEMVTTFVKQKNKENYNSYLIKTIFSGHELGVLSTIQTFLS</sequence>
<evidence type="ECO:0000313" key="2">
    <source>
        <dbReference type="EMBL" id="QHT85275.1"/>
    </source>
</evidence>
<proteinExistence type="predicted"/>
<feature type="domain" description="DUF4116" evidence="1">
    <location>
        <begin position="35"/>
        <end position="79"/>
    </location>
</feature>
<evidence type="ECO:0000259" key="1">
    <source>
        <dbReference type="Pfam" id="PF13475"/>
    </source>
</evidence>
<protein>
    <recommendedName>
        <fullName evidence="1">DUF4116 domain-containing protein</fullName>
    </recommendedName>
</protein>
<dbReference type="AlphaFoldDB" id="A0A6C0HYR9"/>
<dbReference type="EMBL" id="MN740041">
    <property type="protein sequence ID" value="QHT85275.1"/>
    <property type="molecule type" value="Genomic_DNA"/>
</dbReference>
<feature type="domain" description="DUF4116" evidence="1">
    <location>
        <begin position="107"/>
        <end position="152"/>
    </location>
</feature>
<name>A0A6C0HYR9_9ZZZZ</name>
<dbReference type="Pfam" id="PF13475">
    <property type="entry name" value="DUF4116"/>
    <property type="match status" value="2"/>
</dbReference>
<accession>A0A6C0HYR9</accession>
<reference evidence="2" key="1">
    <citation type="journal article" date="2020" name="Nature">
        <title>Giant virus diversity and host interactions through global metagenomics.</title>
        <authorList>
            <person name="Schulz F."/>
            <person name="Roux S."/>
            <person name="Paez-Espino D."/>
            <person name="Jungbluth S."/>
            <person name="Walsh D.A."/>
            <person name="Denef V.J."/>
            <person name="McMahon K.D."/>
            <person name="Konstantinidis K.T."/>
            <person name="Eloe-Fadrosh E.A."/>
            <person name="Kyrpides N.C."/>
            <person name="Woyke T."/>
        </authorList>
    </citation>
    <scope>NUCLEOTIDE SEQUENCE</scope>
    <source>
        <strain evidence="2">GVMAG-M-3300023184-17</strain>
    </source>
</reference>
<dbReference type="InterPro" id="IPR025197">
    <property type="entry name" value="DUF4116"/>
</dbReference>
<organism evidence="2">
    <name type="scientific">viral metagenome</name>
    <dbReference type="NCBI Taxonomy" id="1070528"/>
    <lineage>
        <taxon>unclassified sequences</taxon>
        <taxon>metagenomes</taxon>
        <taxon>organismal metagenomes</taxon>
    </lineage>
</organism>